<dbReference type="Proteomes" id="UP000249557">
    <property type="component" value="Unassembled WGS sequence"/>
</dbReference>
<feature type="region of interest" description="Disordered" evidence="1">
    <location>
        <begin position="503"/>
        <end position="525"/>
    </location>
</feature>
<dbReference type="AlphaFoldDB" id="A0A2W5BXR1"/>
<dbReference type="EMBL" id="QFNK01000039">
    <property type="protein sequence ID" value="PZO87831.1"/>
    <property type="molecule type" value="Genomic_DNA"/>
</dbReference>
<comment type="caution">
    <text evidence="3">The sequence shown here is derived from an EMBL/GenBank/DDBJ whole genome shotgun (WGS) entry which is preliminary data.</text>
</comment>
<name>A0A2W5BXR1_9BACT</name>
<organism evidence="3 4">
    <name type="scientific">Micavibrio aeruginosavorus</name>
    <dbReference type="NCBI Taxonomy" id="349221"/>
    <lineage>
        <taxon>Bacteria</taxon>
        <taxon>Pseudomonadati</taxon>
        <taxon>Bdellovibrionota</taxon>
        <taxon>Bdellovibrionia</taxon>
        <taxon>Bdellovibrionales</taxon>
        <taxon>Pseudobdellovibrionaceae</taxon>
        <taxon>Micavibrio</taxon>
    </lineage>
</organism>
<evidence type="ECO:0000313" key="3">
    <source>
        <dbReference type="EMBL" id="PZO87831.1"/>
    </source>
</evidence>
<gene>
    <name evidence="3" type="ORF">DI626_03080</name>
</gene>
<dbReference type="PANTHER" id="PTHR31535:SF3">
    <property type="entry name" value="REGULATORY PROTEIN ZESTE"/>
    <property type="match status" value="1"/>
</dbReference>
<reference evidence="3 4" key="1">
    <citation type="submission" date="2017-08" db="EMBL/GenBank/DDBJ databases">
        <title>Infants hospitalized years apart are colonized by the same room-sourced microbial strains.</title>
        <authorList>
            <person name="Brooks B."/>
            <person name="Olm M.R."/>
            <person name="Firek B.A."/>
            <person name="Baker R."/>
            <person name="Thomas B.C."/>
            <person name="Morowitz M.J."/>
            <person name="Banfield J.F."/>
        </authorList>
    </citation>
    <scope>NUCLEOTIDE SEQUENCE [LARGE SCALE GENOMIC DNA]</scope>
    <source>
        <strain evidence="3">S2_018_000_R2_104</strain>
    </source>
</reference>
<accession>A0A2W5BXR1</accession>
<evidence type="ECO:0000313" key="4">
    <source>
        <dbReference type="Proteomes" id="UP000249557"/>
    </source>
</evidence>
<proteinExistence type="predicted"/>
<protein>
    <submittedName>
        <fullName evidence="3">Uncharacterized protein</fullName>
    </submittedName>
</protein>
<sequence length="525" mass="52240">MAAFGLFAFGFYAAPAMAACVNPVGDHGDMLYNRDHTVMQYCNGSDWISMDASHASGAGDNLGDHTATQDLDMASFKVKNAAIPTAAADVTNKAYVDAAVASAAGSGSGNSGGGTCYYSNGGCGQGFSKMPGAFVGGASSNVNHDICCSSGFFAVDTVPNALPTIALSSGPGQYAYSVVSQVTGITSANISISGDGEPQYRICNDSNCTNVSSGWSEATRTINESQYYQVRAKSSTTTGTVLQGLLKIGDEEASIIIDNNALYAFSSHTFTNCAKTGYQGPTLAECRTAYSTVWDENSSYFNITQQGYQTWTVPIGGTYRITARGAAGSAGTGGKGAIMRGEFSLNTNDKLIMVVGQTSETTSYQAGGGTFVTKGTSHTTSTPLIIAGGGGAKYSTAHVNIDATTAQNGQTTCGGAGGTNGAGGAGGTYSGGGGFLTNGTEGNSGYGYGLSFRNGAQGGGGSGCSAFGGFGGGGGGCPGGGGGYSGGGGSASCDGGGGGSYNTGTNQSNSVGNTTHGSILIERVN</sequence>
<evidence type="ECO:0000256" key="1">
    <source>
        <dbReference type="SAM" id="MobiDB-lite"/>
    </source>
</evidence>
<evidence type="ECO:0000256" key="2">
    <source>
        <dbReference type="SAM" id="SignalP"/>
    </source>
</evidence>
<keyword evidence="2" id="KW-0732">Signal</keyword>
<feature type="signal peptide" evidence="2">
    <location>
        <begin position="1"/>
        <end position="18"/>
    </location>
</feature>
<feature type="compositionally biased region" description="Polar residues" evidence="1">
    <location>
        <begin position="503"/>
        <end position="517"/>
    </location>
</feature>
<dbReference type="PANTHER" id="PTHR31535">
    <property type="match status" value="1"/>
</dbReference>
<feature type="chain" id="PRO_5016062429" evidence="2">
    <location>
        <begin position="19"/>
        <end position="525"/>
    </location>
</feature>